<gene>
    <name evidence="1" type="ORF">BDM02DRAFT_3194343</name>
</gene>
<reference evidence="1" key="2">
    <citation type="journal article" date="2020" name="Nat. Commun.">
        <title>Large-scale genome sequencing of mycorrhizal fungi provides insights into the early evolution of symbiotic traits.</title>
        <authorList>
            <person name="Miyauchi S."/>
            <person name="Kiss E."/>
            <person name="Kuo A."/>
            <person name="Drula E."/>
            <person name="Kohler A."/>
            <person name="Sanchez-Garcia M."/>
            <person name="Morin E."/>
            <person name="Andreopoulos B."/>
            <person name="Barry K.W."/>
            <person name="Bonito G."/>
            <person name="Buee M."/>
            <person name="Carver A."/>
            <person name="Chen C."/>
            <person name="Cichocki N."/>
            <person name="Clum A."/>
            <person name="Culley D."/>
            <person name="Crous P.W."/>
            <person name="Fauchery L."/>
            <person name="Girlanda M."/>
            <person name="Hayes R.D."/>
            <person name="Keri Z."/>
            <person name="LaButti K."/>
            <person name="Lipzen A."/>
            <person name="Lombard V."/>
            <person name="Magnuson J."/>
            <person name="Maillard F."/>
            <person name="Murat C."/>
            <person name="Nolan M."/>
            <person name="Ohm R.A."/>
            <person name="Pangilinan J."/>
            <person name="Pereira M.F."/>
            <person name="Perotto S."/>
            <person name="Peter M."/>
            <person name="Pfister S."/>
            <person name="Riley R."/>
            <person name="Sitrit Y."/>
            <person name="Stielow J.B."/>
            <person name="Szollosi G."/>
            <person name="Zifcakova L."/>
            <person name="Stursova M."/>
            <person name="Spatafora J.W."/>
            <person name="Tedersoo L."/>
            <person name="Vaario L.M."/>
            <person name="Yamada A."/>
            <person name="Yan M."/>
            <person name="Wang P."/>
            <person name="Xu J."/>
            <person name="Bruns T."/>
            <person name="Baldrian P."/>
            <person name="Vilgalys R."/>
            <person name="Dunand C."/>
            <person name="Henrissat B."/>
            <person name="Grigoriev I.V."/>
            <person name="Hibbett D."/>
            <person name="Nagy L.G."/>
            <person name="Martin F.M."/>
        </authorList>
    </citation>
    <scope>NUCLEOTIDE SEQUENCE</scope>
    <source>
        <strain evidence="1">P2</strain>
    </source>
</reference>
<comment type="caution">
    <text evidence="1">The sequence shown here is derived from an EMBL/GenBank/DDBJ whole genome shotgun (WGS) entry which is preliminary data.</text>
</comment>
<dbReference type="Proteomes" id="UP000886501">
    <property type="component" value="Unassembled WGS sequence"/>
</dbReference>
<dbReference type="EMBL" id="MU118996">
    <property type="protein sequence ID" value="KAF9641886.1"/>
    <property type="molecule type" value="Genomic_DNA"/>
</dbReference>
<evidence type="ECO:0000313" key="1">
    <source>
        <dbReference type="EMBL" id="KAF9641886.1"/>
    </source>
</evidence>
<accession>A0ACB6YWS7</accession>
<proteinExistence type="predicted"/>
<organism evidence="1 2">
    <name type="scientific">Thelephora ganbajun</name>
    <name type="common">Ganba fungus</name>
    <dbReference type="NCBI Taxonomy" id="370292"/>
    <lineage>
        <taxon>Eukaryota</taxon>
        <taxon>Fungi</taxon>
        <taxon>Dikarya</taxon>
        <taxon>Basidiomycota</taxon>
        <taxon>Agaricomycotina</taxon>
        <taxon>Agaricomycetes</taxon>
        <taxon>Thelephorales</taxon>
        <taxon>Thelephoraceae</taxon>
        <taxon>Thelephora</taxon>
    </lineage>
</organism>
<name>A0ACB6YWS7_THEGA</name>
<reference evidence="1" key="1">
    <citation type="submission" date="2019-10" db="EMBL/GenBank/DDBJ databases">
        <authorList>
            <consortium name="DOE Joint Genome Institute"/>
            <person name="Kuo A."/>
            <person name="Miyauchi S."/>
            <person name="Kiss E."/>
            <person name="Drula E."/>
            <person name="Kohler A."/>
            <person name="Sanchez-Garcia M."/>
            <person name="Andreopoulos B."/>
            <person name="Barry K.W."/>
            <person name="Bonito G."/>
            <person name="Buee M."/>
            <person name="Carver A."/>
            <person name="Chen C."/>
            <person name="Cichocki N."/>
            <person name="Clum A."/>
            <person name="Culley D."/>
            <person name="Crous P.W."/>
            <person name="Fauchery L."/>
            <person name="Girlanda M."/>
            <person name="Hayes R."/>
            <person name="Keri Z."/>
            <person name="Labutti K."/>
            <person name="Lipzen A."/>
            <person name="Lombard V."/>
            <person name="Magnuson J."/>
            <person name="Maillard F."/>
            <person name="Morin E."/>
            <person name="Murat C."/>
            <person name="Nolan M."/>
            <person name="Ohm R."/>
            <person name="Pangilinan J."/>
            <person name="Pereira M."/>
            <person name="Perotto S."/>
            <person name="Peter M."/>
            <person name="Riley R."/>
            <person name="Sitrit Y."/>
            <person name="Stielow B."/>
            <person name="Szollosi G."/>
            <person name="Zifcakova L."/>
            <person name="Stursova M."/>
            <person name="Spatafora J.W."/>
            <person name="Tedersoo L."/>
            <person name="Vaario L.-M."/>
            <person name="Yamada A."/>
            <person name="Yan M."/>
            <person name="Wang P."/>
            <person name="Xu J."/>
            <person name="Bruns T."/>
            <person name="Baldrian P."/>
            <person name="Vilgalys R."/>
            <person name="Henrissat B."/>
            <person name="Grigoriev I.V."/>
            <person name="Hibbett D."/>
            <person name="Nagy L.G."/>
            <person name="Martin F.M."/>
        </authorList>
    </citation>
    <scope>NUCLEOTIDE SEQUENCE</scope>
    <source>
        <strain evidence="1">P2</strain>
    </source>
</reference>
<evidence type="ECO:0000313" key="2">
    <source>
        <dbReference type="Proteomes" id="UP000886501"/>
    </source>
</evidence>
<sequence>MPVVLEKPLSIQIITVGPVTDLYGKFAAEKLAPLMEFYPDRVYSKPEFTVLPPQLFNGANFVLVSSLLDLVVLASCLVSSSLSSPLHRNTLSQFKMTIKKALKSTRRSASCSALVWSSNISPWSSGVCTEDFHKRSINASRKIAGSDAWRKTDEDQESGMRSVNVSQDNLAAGLLTPPQPSNRDLFASGTPGDTLHRNPVASQQRYNALERANRQFAQENQNIPARSWTRDGAH</sequence>
<keyword evidence="2" id="KW-1185">Reference proteome</keyword>
<protein>
    <submittedName>
        <fullName evidence="1">Uncharacterized protein</fullName>
    </submittedName>
</protein>